<gene>
    <name evidence="3" type="ORF">Salat_2233200</name>
</gene>
<dbReference type="Pfam" id="PF21581">
    <property type="entry name" value="SCD"/>
    <property type="match status" value="1"/>
</dbReference>
<dbReference type="GO" id="GO:0007062">
    <property type="term" value="P:sister chromatid cohesion"/>
    <property type="evidence" value="ECO:0007669"/>
    <property type="project" value="UniProtKB-ARBA"/>
</dbReference>
<dbReference type="GO" id="GO:0008278">
    <property type="term" value="C:cohesin complex"/>
    <property type="evidence" value="ECO:0007669"/>
    <property type="project" value="TreeGrafter"/>
</dbReference>
<dbReference type="Pfam" id="PF24571">
    <property type="entry name" value="HEAT_SCC3-SA"/>
    <property type="match status" value="1"/>
</dbReference>
<evidence type="ECO:0000256" key="1">
    <source>
        <dbReference type="SAM" id="MobiDB-lite"/>
    </source>
</evidence>
<dbReference type="GO" id="GO:0000785">
    <property type="term" value="C:chromatin"/>
    <property type="evidence" value="ECO:0007669"/>
    <property type="project" value="TreeGrafter"/>
</dbReference>
<dbReference type="AlphaFoldDB" id="A0AAE2CDN2"/>
<dbReference type="InterPro" id="IPR020839">
    <property type="entry name" value="SCD"/>
</dbReference>
<dbReference type="InterPro" id="IPR039662">
    <property type="entry name" value="Cohesin_Scc3/SA"/>
</dbReference>
<dbReference type="PANTHER" id="PTHR11199">
    <property type="entry name" value="STROMAL ANTIGEN"/>
    <property type="match status" value="1"/>
</dbReference>
<sequence length="1213" mass="138550">MEDEPVVPEPATRRSKRARAPVRTADFTRTDKIEDELEEEREESSDEFQESRRKIKRNKATEGASTSAAARKADLSFIEVIKGDGKDIPDVVKRWVEQYERNQKSAMAGLLSMLFEACGAKYRLHEEDIDETDVDDVVVALVNMARRGEVEDYQSSKRDFKHFKDNLVYFWDNLVSECQNGPLFDQSLFDKCLDYIIALSCTPPRSYRQIASLMGLQLVTSFINVAKMLGSQRETTQRQLNAEKKKKTEGPRIESLTKRLSTTHEKITTMEEMMRKIFTGLFVHRYRDIDPDIRTSCIESLGVWVLSYPSLFLQDLYLKYLGWTLNDKSAAVRKASILALQNLYEVDDNVPSLNLFTERFYPRMLELADDIDISVSVCAIGLVKQLLRHQLVPDEELGSLYDLLIDDPPDVRRAIGALVYDHLIAQKFNDSQSRSTGSDSDSSEVHISRMLQILKEFSADPILSSYVIDDVWDYMAAMKDWKCTIRMLLEDNPSAELDDADATNLIRLLFASVRKAIGERIVPATDNRNPHHTKGQKETFEHHKRDITVAMMKTYPQLLRKFISDKDKVAPLVETIVYMNLELYSLKRQEQNFKATLKLMREAFFKHGEKDALRSCVKAIKFCATASQGELQDFAQNQVKELEDELIGKLKSAIEDVVNGGDEYSLLVNLKRSYEFQLSDKVPLESLYQDLVHILQSFKNIDDEVVSFLLLNMFLHVSWCLHSVLSSETVSEAALSSLVEKRDALLEQLEYFLHNPSKLSSDGRCKNQLAYRVCGILADIWCLFRRTKFASTKLEILGYCPDESTVDKYWKICEQLLNVSDDAEDEEENREYVEETNADTVMFALAKLVATDTVRKDHLAPEIISHVEKYGRSVGEIVKHLLTALKKKGDISNIILEALKRAYQRYLVVTSSGNDESLSSKSFQECKDLAVRLSGSYVGVARNKYKAEILSIVREGINYAFSHAPKQLSFLDSVVLHFVSKLPATDILDIMRGIERRTENVKTDEDPSGWRPYYTFLDTLREKYLKNEVVKDGKEGTSVRRRGRPRKKQNLQGKRLFDDQSSSEEEDSISGSDQDAGVEEKQEDDEEEAPLIHSLRASSKLRSIRVSKEENRDQTRTVDRATEELATPKTSGVLTNLDQNAIDLDDRLKKHTETTLPGKGQTVKIAKFQSETSRRTPSYFWECGTDHTTDPPKLVAGLWTRNTQNEYKAKQAP</sequence>
<reference evidence="3" key="2">
    <citation type="journal article" date="2024" name="Plant">
        <title>Genomic evolution and insights into agronomic trait innovations of Sesamum species.</title>
        <authorList>
            <person name="Miao H."/>
            <person name="Wang L."/>
            <person name="Qu L."/>
            <person name="Liu H."/>
            <person name="Sun Y."/>
            <person name="Le M."/>
            <person name="Wang Q."/>
            <person name="Wei S."/>
            <person name="Zheng Y."/>
            <person name="Lin W."/>
            <person name="Duan Y."/>
            <person name="Cao H."/>
            <person name="Xiong S."/>
            <person name="Wang X."/>
            <person name="Wei L."/>
            <person name="Li C."/>
            <person name="Ma Q."/>
            <person name="Ju M."/>
            <person name="Zhao R."/>
            <person name="Li G."/>
            <person name="Mu C."/>
            <person name="Tian Q."/>
            <person name="Mei H."/>
            <person name="Zhang T."/>
            <person name="Gao T."/>
            <person name="Zhang H."/>
        </authorList>
    </citation>
    <scope>NUCLEOTIDE SEQUENCE</scope>
    <source>
        <strain evidence="3">3651</strain>
    </source>
</reference>
<dbReference type="InterPro" id="IPR016024">
    <property type="entry name" value="ARM-type_fold"/>
</dbReference>
<comment type="caution">
    <text evidence="3">The sequence shown here is derived from an EMBL/GenBank/DDBJ whole genome shotgun (WGS) entry which is preliminary data.</text>
</comment>
<dbReference type="SUPFAM" id="SSF48371">
    <property type="entry name" value="ARM repeat"/>
    <property type="match status" value="1"/>
</dbReference>
<evidence type="ECO:0000313" key="3">
    <source>
        <dbReference type="EMBL" id="KAK4418205.1"/>
    </source>
</evidence>
<dbReference type="Gene3D" id="1.25.10.10">
    <property type="entry name" value="Leucine-rich Repeat Variant"/>
    <property type="match status" value="1"/>
</dbReference>
<dbReference type="PANTHER" id="PTHR11199:SF0">
    <property type="entry name" value="LD34181P-RELATED"/>
    <property type="match status" value="1"/>
</dbReference>
<evidence type="ECO:0000259" key="2">
    <source>
        <dbReference type="PROSITE" id="PS51425"/>
    </source>
</evidence>
<dbReference type="GO" id="GO:0005634">
    <property type="term" value="C:nucleus"/>
    <property type="evidence" value="ECO:0007669"/>
    <property type="project" value="TreeGrafter"/>
</dbReference>
<feature type="compositionally biased region" description="Basic residues" evidence="1">
    <location>
        <begin position="1039"/>
        <end position="1049"/>
    </location>
</feature>
<dbReference type="Pfam" id="PF08514">
    <property type="entry name" value="STAG"/>
    <property type="match status" value="1"/>
</dbReference>
<dbReference type="PROSITE" id="PS51425">
    <property type="entry name" value="SCD"/>
    <property type="match status" value="1"/>
</dbReference>
<dbReference type="EMBL" id="JACGWO010000009">
    <property type="protein sequence ID" value="KAK4418205.1"/>
    <property type="molecule type" value="Genomic_DNA"/>
</dbReference>
<feature type="region of interest" description="Disordered" evidence="1">
    <location>
        <begin position="1032"/>
        <end position="1132"/>
    </location>
</feature>
<feature type="region of interest" description="Disordered" evidence="1">
    <location>
        <begin position="1"/>
        <end position="68"/>
    </location>
</feature>
<feature type="compositionally biased region" description="Acidic residues" evidence="1">
    <location>
        <begin position="33"/>
        <end position="48"/>
    </location>
</feature>
<organism evidence="3 4">
    <name type="scientific">Sesamum alatum</name>
    <dbReference type="NCBI Taxonomy" id="300844"/>
    <lineage>
        <taxon>Eukaryota</taxon>
        <taxon>Viridiplantae</taxon>
        <taxon>Streptophyta</taxon>
        <taxon>Embryophyta</taxon>
        <taxon>Tracheophyta</taxon>
        <taxon>Spermatophyta</taxon>
        <taxon>Magnoliopsida</taxon>
        <taxon>eudicotyledons</taxon>
        <taxon>Gunneridae</taxon>
        <taxon>Pentapetalae</taxon>
        <taxon>asterids</taxon>
        <taxon>lamiids</taxon>
        <taxon>Lamiales</taxon>
        <taxon>Pedaliaceae</taxon>
        <taxon>Sesamum</taxon>
    </lineage>
</organism>
<dbReference type="InterPro" id="IPR056396">
    <property type="entry name" value="HEAT_SCC3-SA"/>
</dbReference>
<proteinExistence type="predicted"/>
<feature type="domain" description="SCD" evidence="2">
    <location>
        <begin position="282"/>
        <end position="367"/>
    </location>
</feature>
<accession>A0AAE2CDN2</accession>
<evidence type="ECO:0000313" key="4">
    <source>
        <dbReference type="Proteomes" id="UP001293254"/>
    </source>
</evidence>
<name>A0AAE2CDN2_9LAMI</name>
<reference evidence="3" key="1">
    <citation type="submission" date="2020-06" db="EMBL/GenBank/DDBJ databases">
        <authorList>
            <person name="Li T."/>
            <person name="Hu X."/>
            <person name="Zhang T."/>
            <person name="Song X."/>
            <person name="Zhang H."/>
            <person name="Dai N."/>
            <person name="Sheng W."/>
            <person name="Hou X."/>
            <person name="Wei L."/>
        </authorList>
    </citation>
    <scope>NUCLEOTIDE SEQUENCE</scope>
    <source>
        <strain evidence="3">3651</strain>
        <tissue evidence="3">Leaf</tissue>
    </source>
</reference>
<dbReference type="FunFam" id="1.25.10.10:FF:001547">
    <property type="entry name" value="Uncharacterized protein"/>
    <property type="match status" value="1"/>
</dbReference>
<keyword evidence="4" id="KW-1185">Reference proteome</keyword>
<dbReference type="Proteomes" id="UP001293254">
    <property type="component" value="Unassembled WGS sequence"/>
</dbReference>
<dbReference type="GO" id="GO:0003682">
    <property type="term" value="F:chromatin binding"/>
    <property type="evidence" value="ECO:0007669"/>
    <property type="project" value="TreeGrafter"/>
</dbReference>
<dbReference type="InterPro" id="IPR013721">
    <property type="entry name" value="STAG"/>
</dbReference>
<protein>
    <submittedName>
        <fullName evidence="3">Sister-chromatid cohesion protein 3</fullName>
    </submittedName>
</protein>
<dbReference type="InterPro" id="IPR011989">
    <property type="entry name" value="ARM-like"/>
</dbReference>
<feature type="compositionally biased region" description="Basic and acidic residues" evidence="1">
    <location>
        <begin position="1106"/>
        <end position="1123"/>
    </location>
</feature>